<comment type="caution">
    <text evidence="1">The sequence shown here is derived from an EMBL/GenBank/DDBJ whole genome shotgun (WGS) entry which is preliminary data.</text>
</comment>
<sequence length="452" mass="49411">MSWDDGLDDVPWRELFGPEGGAEVVAALRELAEEGANGDRVFEALEDHDNDYWYAESYHHPIGFRPESLHAMRFLAGIAADPDGIGCTAALEVIESIIDQAIDRPTMTDGELDALVDALRAEVEVIRPRLLEAHRLGRQGLLPIPALLDGIDDGTYSGGAYEPRWRGVARPLAHSPTGRLTVAGGLLITREKTGLCFRDPRDGTPVHTFTYSGPAETRPYPTSTHDPNWDFPSRVSSATPFVDGDGPGVLTIDVRGRNPRLWRLNGDGWRGFALRRPGLRLRPSAWRPRQAAARDGEVLIGYADGVVARFDARTGAPSGVPALEPFPTSPVRYEVGGRVHVVRTADHELHRLDEQTGEAVGPPISAGYAFGHCAYRVGEHPYLAVTGFRQLHRFDAVTGEEAGPPLSGHRRMLFDVTSLIIDGRPQLYSADGVTIRRWDAETGTPWPALPPS</sequence>
<keyword evidence="2" id="KW-1185">Reference proteome</keyword>
<dbReference type="EMBL" id="JACHXF010000013">
    <property type="protein sequence ID" value="MBB3098037.1"/>
    <property type="molecule type" value="Genomic_DNA"/>
</dbReference>
<name>A0A7W5FH23_9ACTN</name>
<dbReference type="Proteomes" id="UP000590749">
    <property type="component" value="Unassembled WGS sequence"/>
</dbReference>
<organism evidence="1 2">
    <name type="scientific">Actinoplanes campanulatus</name>
    <dbReference type="NCBI Taxonomy" id="113559"/>
    <lineage>
        <taxon>Bacteria</taxon>
        <taxon>Bacillati</taxon>
        <taxon>Actinomycetota</taxon>
        <taxon>Actinomycetes</taxon>
        <taxon>Micromonosporales</taxon>
        <taxon>Micromonosporaceae</taxon>
        <taxon>Actinoplanes</taxon>
    </lineage>
</organism>
<gene>
    <name evidence="1" type="ORF">FHR83_005722</name>
</gene>
<dbReference type="AlphaFoldDB" id="A0A7W5FH23"/>
<dbReference type="Gene3D" id="2.130.10.10">
    <property type="entry name" value="YVTN repeat-like/Quinoprotein amine dehydrogenase"/>
    <property type="match status" value="1"/>
</dbReference>
<evidence type="ECO:0000313" key="2">
    <source>
        <dbReference type="Proteomes" id="UP000590749"/>
    </source>
</evidence>
<accession>A0A7W5FH23</accession>
<proteinExistence type="predicted"/>
<reference evidence="1 2" key="1">
    <citation type="submission" date="2020-08" db="EMBL/GenBank/DDBJ databases">
        <title>Genomic Encyclopedia of Type Strains, Phase III (KMG-III): the genomes of soil and plant-associated and newly described type strains.</title>
        <authorList>
            <person name="Whitman W."/>
        </authorList>
    </citation>
    <scope>NUCLEOTIDE SEQUENCE [LARGE SCALE GENOMIC DNA]</scope>
    <source>
        <strain evidence="1 2">CECT 3287</strain>
    </source>
</reference>
<dbReference type="RefSeq" id="WP_183223721.1">
    <property type="nucleotide sequence ID" value="NZ_BMPW01000014.1"/>
</dbReference>
<dbReference type="InterPro" id="IPR015943">
    <property type="entry name" value="WD40/YVTN_repeat-like_dom_sf"/>
</dbReference>
<protein>
    <submittedName>
        <fullName evidence="1">Uncharacterized protein</fullName>
    </submittedName>
</protein>
<evidence type="ECO:0000313" key="1">
    <source>
        <dbReference type="EMBL" id="MBB3098037.1"/>
    </source>
</evidence>
<dbReference type="SUPFAM" id="SSF63825">
    <property type="entry name" value="YWTD domain"/>
    <property type="match status" value="1"/>
</dbReference>